<dbReference type="EMBL" id="JAENIM010000039">
    <property type="protein sequence ID" value="MBK1791230.1"/>
    <property type="molecule type" value="Genomic_DNA"/>
</dbReference>
<dbReference type="Pfam" id="PF13098">
    <property type="entry name" value="Thioredoxin_2"/>
    <property type="match status" value="1"/>
</dbReference>
<name>A0A8J7SL72_9BACT</name>
<dbReference type="InterPro" id="IPR012336">
    <property type="entry name" value="Thioredoxin-like_fold"/>
</dbReference>
<gene>
    <name evidence="2" type="ORF">JIN82_08705</name>
</gene>
<dbReference type="Gene3D" id="2.30.30.700">
    <property type="entry name" value="SLA1 homology domain 1"/>
    <property type="match status" value="1"/>
</dbReference>
<accession>A0A8J7SL72</accession>
<evidence type="ECO:0000313" key="2">
    <source>
        <dbReference type="EMBL" id="MBK1791230.1"/>
    </source>
</evidence>
<dbReference type="SUPFAM" id="SSF52833">
    <property type="entry name" value="Thioredoxin-like"/>
    <property type="match status" value="1"/>
</dbReference>
<dbReference type="RefSeq" id="WP_200311243.1">
    <property type="nucleotide sequence ID" value="NZ_JAENIM010000039.1"/>
</dbReference>
<comment type="caution">
    <text evidence="2">The sequence shown here is derived from an EMBL/GenBank/DDBJ whole genome shotgun (WGS) entry which is preliminary data.</text>
</comment>
<organism evidence="2 3">
    <name type="scientific">Persicirhabdus sediminis</name>
    <dbReference type="NCBI Taxonomy" id="454144"/>
    <lineage>
        <taxon>Bacteria</taxon>
        <taxon>Pseudomonadati</taxon>
        <taxon>Verrucomicrobiota</taxon>
        <taxon>Verrucomicrobiia</taxon>
        <taxon>Verrucomicrobiales</taxon>
        <taxon>Verrucomicrobiaceae</taxon>
        <taxon>Persicirhabdus</taxon>
    </lineage>
</organism>
<evidence type="ECO:0000259" key="1">
    <source>
        <dbReference type="Pfam" id="PF13098"/>
    </source>
</evidence>
<reference evidence="2" key="1">
    <citation type="submission" date="2021-01" db="EMBL/GenBank/DDBJ databases">
        <title>Modified the classification status of verrucomicrobia.</title>
        <authorList>
            <person name="Feng X."/>
        </authorList>
    </citation>
    <scope>NUCLEOTIDE SEQUENCE</scope>
    <source>
        <strain evidence="2">_KCTC 22039</strain>
    </source>
</reference>
<protein>
    <submittedName>
        <fullName evidence="2">Thioredoxin family protein</fullName>
    </submittedName>
</protein>
<dbReference type="Proteomes" id="UP000624703">
    <property type="component" value="Unassembled WGS sequence"/>
</dbReference>
<sequence length="292" mass="33168">MSCGKHVPPTSPEEAMKNVPSTMIAGGGMGEQQMKVNVSQIIPAEKLIWAPEDENVPMDEQFEEVWATSNKDTWEVSYTVASRKAKQSGKPLMIWFTDSRNNGGNSPRCKVLSSELLETVEFEEWANEEAVRLRIDLYVRADPKDDLNEDDRVRNVKQGSVQERKQQYVDNLKRRYKVKGTPHIFMVSPSGKTVGNYKGFTTGGGPYLLGQLKQAARIIRDDYGAWREKMEKRGYRIWTNRSGDQVLAKLLRYSDGKVYLVDPDGRRSQTSVMRLSDADQAWIDAEKAKRGL</sequence>
<feature type="domain" description="Thioredoxin-like fold" evidence="1">
    <location>
        <begin position="85"/>
        <end position="201"/>
    </location>
</feature>
<dbReference type="Gene3D" id="3.40.30.10">
    <property type="entry name" value="Glutaredoxin"/>
    <property type="match status" value="1"/>
</dbReference>
<keyword evidence="3" id="KW-1185">Reference proteome</keyword>
<evidence type="ECO:0000313" key="3">
    <source>
        <dbReference type="Proteomes" id="UP000624703"/>
    </source>
</evidence>
<dbReference type="AlphaFoldDB" id="A0A8J7SL72"/>
<proteinExistence type="predicted"/>
<dbReference type="InterPro" id="IPR036249">
    <property type="entry name" value="Thioredoxin-like_sf"/>
</dbReference>